<keyword evidence="1" id="KW-1133">Transmembrane helix</keyword>
<name>A0AA86NXP1_9EUKA</name>
<keyword evidence="5" id="KW-1185">Reference proteome</keyword>
<comment type="caution">
    <text evidence="3">The sequence shown here is derived from an EMBL/GenBank/DDBJ whole genome shotgun (WGS) entry which is preliminary data.</text>
</comment>
<protein>
    <submittedName>
        <fullName evidence="4">Hypothetical_protein</fullName>
    </submittedName>
</protein>
<feature type="transmembrane region" description="Helical" evidence="1">
    <location>
        <begin position="125"/>
        <end position="146"/>
    </location>
</feature>
<dbReference type="AlphaFoldDB" id="A0AA86NXP1"/>
<organism evidence="3">
    <name type="scientific">Hexamita inflata</name>
    <dbReference type="NCBI Taxonomy" id="28002"/>
    <lineage>
        <taxon>Eukaryota</taxon>
        <taxon>Metamonada</taxon>
        <taxon>Diplomonadida</taxon>
        <taxon>Hexamitidae</taxon>
        <taxon>Hexamitinae</taxon>
        <taxon>Hexamita</taxon>
    </lineage>
</organism>
<feature type="signal peptide" evidence="2">
    <location>
        <begin position="1"/>
        <end position="18"/>
    </location>
</feature>
<evidence type="ECO:0000256" key="1">
    <source>
        <dbReference type="SAM" id="Phobius"/>
    </source>
</evidence>
<proteinExistence type="predicted"/>
<reference evidence="3" key="1">
    <citation type="submission" date="2023-06" db="EMBL/GenBank/DDBJ databases">
        <authorList>
            <person name="Kurt Z."/>
        </authorList>
    </citation>
    <scope>NUCLEOTIDE SEQUENCE</scope>
</reference>
<sequence>MVRRRWILVQISLHEAAALRPWMLVPELLVVLQNASDLLFVKQVCQVSNNHNQTQNKFTNYLHNIQRIIVRPSSTKNELFALCIGVQNSFGSAELNFDLIPDLLLILQNCFATRNASKHANRRTVVIEMQVASLLLFLIYLIFIVWENQFDEKRRMKEMFGFNCLKSVLQLNEEESAIETEQV</sequence>
<evidence type="ECO:0000313" key="4">
    <source>
        <dbReference type="EMBL" id="CAL5971708.1"/>
    </source>
</evidence>
<evidence type="ECO:0000313" key="5">
    <source>
        <dbReference type="Proteomes" id="UP001642409"/>
    </source>
</evidence>
<gene>
    <name evidence="3" type="ORF">HINF_LOCUS14630</name>
    <name evidence="4" type="ORF">HINF_LOCUS1540</name>
</gene>
<keyword evidence="1" id="KW-0472">Membrane</keyword>
<evidence type="ECO:0000256" key="2">
    <source>
        <dbReference type="SAM" id="SignalP"/>
    </source>
</evidence>
<reference evidence="4 5" key="2">
    <citation type="submission" date="2024-07" db="EMBL/GenBank/DDBJ databases">
        <authorList>
            <person name="Akdeniz Z."/>
        </authorList>
    </citation>
    <scope>NUCLEOTIDE SEQUENCE [LARGE SCALE GENOMIC DNA]</scope>
</reference>
<dbReference type="EMBL" id="CAXDID020000003">
    <property type="protein sequence ID" value="CAL5971708.1"/>
    <property type="molecule type" value="Genomic_DNA"/>
</dbReference>
<evidence type="ECO:0000313" key="3">
    <source>
        <dbReference type="EMBL" id="CAI9926985.1"/>
    </source>
</evidence>
<accession>A0AA86NXP1</accession>
<keyword evidence="2" id="KW-0732">Signal</keyword>
<dbReference type="EMBL" id="CATOUU010000380">
    <property type="protein sequence ID" value="CAI9926985.1"/>
    <property type="molecule type" value="Genomic_DNA"/>
</dbReference>
<dbReference type="Proteomes" id="UP001642409">
    <property type="component" value="Unassembled WGS sequence"/>
</dbReference>
<keyword evidence="1" id="KW-0812">Transmembrane</keyword>
<feature type="chain" id="PRO_5041673130" evidence="2">
    <location>
        <begin position="19"/>
        <end position="183"/>
    </location>
</feature>